<accession>A0ABW3MXR0</accession>
<evidence type="ECO:0000256" key="2">
    <source>
        <dbReference type="SAM" id="Phobius"/>
    </source>
</evidence>
<comment type="caution">
    <text evidence="3">The sequence shown here is derived from an EMBL/GenBank/DDBJ whole genome shotgun (WGS) entry which is preliminary data.</text>
</comment>
<feature type="transmembrane region" description="Helical" evidence="2">
    <location>
        <begin position="61"/>
        <end position="81"/>
    </location>
</feature>
<feature type="region of interest" description="Disordered" evidence="1">
    <location>
        <begin position="84"/>
        <end position="130"/>
    </location>
</feature>
<protein>
    <submittedName>
        <fullName evidence="3">Uncharacterized protein</fullName>
    </submittedName>
</protein>
<reference evidence="4" key="1">
    <citation type="journal article" date="2019" name="Int. J. Syst. Evol. Microbiol.">
        <title>The Global Catalogue of Microorganisms (GCM) 10K type strain sequencing project: providing services to taxonomists for standard genome sequencing and annotation.</title>
        <authorList>
            <consortium name="The Broad Institute Genomics Platform"/>
            <consortium name="The Broad Institute Genome Sequencing Center for Infectious Disease"/>
            <person name="Wu L."/>
            <person name="Ma J."/>
        </authorList>
    </citation>
    <scope>NUCLEOTIDE SEQUENCE [LARGE SCALE GENOMIC DNA]</scope>
    <source>
        <strain evidence="4">CCUG 57508</strain>
    </source>
</reference>
<feature type="compositionally biased region" description="Low complexity" evidence="1">
    <location>
        <begin position="84"/>
        <end position="99"/>
    </location>
</feature>
<gene>
    <name evidence="3" type="ORF">ACFQ2V_08595</name>
</gene>
<feature type="region of interest" description="Disordered" evidence="1">
    <location>
        <begin position="1"/>
        <end position="22"/>
    </location>
</feature>
<sequence>MSDTDDVFGPDTPEQRSAPEAGELELRKALATMNDLEPPRDDLFVQRALVRGRARTFRRRSAVFGAAAALVVVGTVGTAWVTNHSGSPSSATAGSAAEALKGVDDSGSGGDPQSLRGTDGASGPEVAPSVVGPAREASTWFGAVASPQTAAFDTVEQQLVTRWADVFSGAYAADDAGSRVVVTVTRHDPSLERLVRGAMPSPGDVDFVVVKHSYAEKARVLQQIGSEREAWRAKGIQVLGLAMDARSDTVVVLADEGGSPGLLAQRYGDLVRVVPSTAIPTGKLPDGSTLPPLQR</sequence>
<keyword evidence="2" id="KW-0472">Membrane</keyword>
<keyword evidence="2" id="KW-1133">Transmembrane helix</keyword>
<dbReference type="RefSeq" id="WP_386052255.1">
    <property type="nucleotide sequence ID" value="NZ_JBHTKH010000004.1"/>
</dbReference>
<evidence type="ECO:0000313" key="3">
    <source>
        <dbReference type="EMBL" id="MFD1054359.1"/>
    </source>
</evidence>
<organism evidence="3 4">
    <name type="scientific">Terrabacter terrigena</name>
    <dbReference type="NCBI Taxonomy" id="574718"/>
    <lineage>
        <taxon>Bacteria</taxon>
        <taxon>Bacillati</taxon>
        <taxon>Actinomycetota</taxon>
        <taxon>Actinomycetes</taxon>
        <taxon>Micrococcales</taxon>
        <taxon>Intrasporangiaceae</taxon>
        <taxon>Terrabacter</taxon>
    </lineage>
</organism>
<name>A0ABW3MXR0_9MICO</name>
<keyword evidence="2" id="KW-0812">Transmembrane</keyword>
<dbReference type="Proteomes" id="UP001597046">
    <property type="component" value="Unassembled WGS sequence"/>
</dbReference>
<keyword evidence="4" id="KW-1185">Reference proteome</keyword>
<evidence type="ECO:0000313" key="4">
    <source>
        <dbReference type="Proteomes" id="UP001597046"/>
    </source>
</evidence>
<dbReference type="EMBL" id="JBHTKH010000004">
    <property type="protein sequence ID" value="MFD1054359.1"/>
    <property type="molecule type" value="Genomic_DNA"/>
</dbReference>
<evidence type="ECO:0000256" key="1">
    <source>
        <dbReference type="SAM" id="MobiDB-lite"/>
    </source>
</evidence>
<proteinExistence type="predicted"/>